<keyword evidence="2" id="KW-0547">Nucleotide-binding</keyword>
<protein>
    <submittedName>
        <fullName evidence="5">Unannotated protein</fullName>
    </submittedName>
</protein>
<feature type="domain" description="ABC transporter" evidence="4">
    <location>
        <begin position="3"/>
        <end position="210"/>
    </location>
</feature>
<accession>A0A6J6D429</accession>
<dbReference type="PROSITE" id="PS50893">
    <property type="entry name" value="ABC_TRANSPORTER_2"/>
    <property type="match status" value="1"/>
</dbReference>
<evidence type="ECO:0000256" key="1">
    <source>
        <dbReference type="ARBA" id="ARBA00022448"/>
    </source>
</evidence>
<evidence type="ECO:0000256" key="2">
    <source>
        <dbReference type="ARBA" id="ARBA00022741"/>
    </source>
</evidence>
<dbReference type="PANTHER" id="PTHR42781">
    <property type="entry name" value="SPERMIDINE/PUTRESCINE IMPORT ATP-BINDING PROTEIN POTA"/>
    <property type="match status" value="1"/>
</dbReference>
<dbReference type="InterPro" id="IPR017871">
    <property type="entry name" value="ABC_transporter-like_CS"/>
</dbReference>
<sequence length="210" mass="22498">MSLVLQGQVGRGEFSREVDVTVQHGEILAIVGANGSGKSTVLQTIAGIAALKSGRLSFDNVVWDEPITKIFTPAQDRHCGVVFQDLRLFPHLSLVANVAYGLRSSGMSKQEAHARAAQELTLVGLDELADRKPEQVSGGERQRVALARALVLRPPVLLLDEPFASVDVSSRQGLRDLLPSLVQGYQGSVVLVSHDPEDVQALATNILAFG</sequence>
<dbReference type="InterPro" id="IPR003439">
    <property type="entry name" value="ABC_transporter-like_ATP-bd"/>
</dbReference>
<evidence type="ECO:0000313" key="5">
    <source>
        <dbReference type="EMBL" id="CAB4558134.1"/>
    </source>
</evidence>
<dbReference type="SUPFAM" id="SSF52540">
    <property type="entry name" value="P-loop containing nucleoside triphosphate hydrolases"/>
    <property type="match status" value="1"/>
</dbReference>
<dbReference type="PROSITE" id="PS00211">
    <property type="entry name" value="ABC_TRANSPORTER_1"/>
    <property type="match status" value="1"/>
</dbReference>
<dbReference type="GO" id="GO:0005524">
    <property type="term" value="F:ATP binding"/>
    <property type="evidence" value="ECO:0007669"/>
    <property type="project" value="UniProtKB-KW"/>
</dbReference>
<name>A0A6J6D429_9ZZZZ</name>
<keyword evidence="1" id="KW-0813">Transport</keyword>
<dbReference type="Pfam" id="PF00005">
    <property type="entry name" value="ABC_tran"/>
    <property type="match status" value="1"/>
</dbReference>
<organism evidence="5">
    <name type="scientific">freshwater metagenome</name>
    <dbReference type="NCBI Taxonomy" id="449393"/>
    <lineage>
        <taxon>unclassified sequences</taxon>
        <taxon>metagenomes</taxon>
        <taxon>ecological metagenomes</taxon>
    </lineage>
</organism>
<dbReference type="EMBL" id="CAEZTI010000021">
    <property type="protein sequence ID" value="CAB4558134.1"/>
    <property type="molecule type" value="Genomic_DNA"/>
</dbReference>
<dbReference type="InterPro" id="IPR027417">
    <property type="entry name" value="P-loop_NTPase"/>
</dbReference>
<proteinExistence type="predicted"/>
<keyword evidence="3" id="KW-0067">ATP-binding</keyword>
<dbReference type="Gene3D" id="3.40.50.300">
    <property type="entry name" value="P-loop containing nucleotide triphosphate hydrolases"/>
    <property type="match status" value="1"/>
</dbReference>
<dbReference type="AlphaFoldDB" id="A0A6J6D429"/>
<dbReference type="InterPro" id="IPR050093">
    <property type="entry name" value="ABC_SmlMolc_Importer"/>
</dbReference>
<dbReference type="SMART" id="SM00382">
    <property type="entry name" value="AAA"/>
    <property type="match status" value="1"/>
</dbReference>
<dbReference type="GO" id="GO:0016887">
    <property type="term" value="F:ATP hydrolysis activity"/>
    <property type="evidence" value="ECO:0007669"/>
    <property type="project" value="InterPro"/>
</dbReference>
<gene>
    <name evidence="5" type="ORF">UFOPK1619_00199</name>
</gene>
<evidence type="ECO:0000256" key="3">
    <source>
        <dbReference type="ARBA" id="ARBA00022840"/>
    </source>
</evidence>
<dbReference type="InterPro" id="IPR003593">
    <property type="entry name" value="AAA+_ATPase"/>
</dbReference>
<dbReference type="PANTHER" id="PTHR42781:SF4">
    <property type="entry name" value="SPERMIDINE_PUTRESCINE IMPORT ATP-BINDING PROTEIN POTA"/>
    <property type="match status" value="1"/>
</dbReference>
<evidence type="ECO:0000259" key="4">
    <source>
        <dbReference type="PROSITE" id="PS50893"/>
    </source>
</evidence>
<reference evidence="5" key="1">
    <citation type="submission" date="2020-05" db="EMBL/GenBank/DDBJ databases">
        <authorList>
            <person name="Chiriac C."/>
            <person name="Salcher M."/>
            <person name="Ghai R."/>
            <person name="Kavagutti S V."/>
        </authorList>
    </citation>
    <scope>NUCLEOTIDE SEQUENCE</scope>
</reference>